<proteinExistence type="predicted"/>
<evidence type="ECO:0000313" key="3">
    <source>
        <dbReference type="Proteomes" id="UP000030747"/>
    </source>
</evidence>
<organism evidence="2 3">
    <name type="scientific">Eimeria tenella</name>
    <name type="common">Coccidian parasite</name>
    <dbReference type="NCBI Taxonomy" id="5802"/>
    <lineage>
        <taxon>Eukaryota</taxon>
        <taxon>Sar</taxon>
        <taxon>Alveolata</taxon>
        <taxon>Apicomplexa</taxon>
        <taxon>Conoidasida</taxon>
        <taxon>Coccidia</taxon>
        <taxon>Eucoccidiorida</taxon>
        <taxon>Eimeriorina</taxon>
        <taxon>Eimeriidae</taxon>
        <taxon>Eimeria</taxon>
    </lineage>
</organism>
<dbReference type="AlphaFoldDB" id="U6KH14"/>
<reference evidence="2" key="1">
    <citation type="submission" date="2013-10" db="EMBL/GenBank/DDBJ databases">
        <title>Genomic analysis of the causative agents of coccidiosis in chickens.</title>
        <authorList>
            <person name="Reid A.J."/>
            <person name="Blake D."/>
            <person name="Billington K."/>
            <person name="Browne H."/>
            <person name="Dunn M."/>
            <person name="Hung S."/>
            <person name="Kawahara F."/>
            <person name="Miranda-Saavedra D."/>
            <person name="Mourier T."/>
            <person name="Nagra H."/>
            <person name="Otto T.D."/>
            <person name="Rawlings N."/>
            <person name="Sanchez A."/>
            <person name="Sanders M."/>
            <person name="Subramaniam C."/>
            <person name="Tay Y."/>
            <person name="Dear P."/>
            <person name="Doerig C."/>
            <person name="Gruber A."/>
            <person name="Parkinson J."/>
            <person name="Shirley M."/>
            <person name="Wan K.L."/>
            <person name="Berriman M."/>
            <person name="Tomley F."/>
            <person name="Pain A."/>
        </authorList>
    </citation>
    <scope>NUCLEOTIDE SEQUENCE [LARGE SCALE GENOMIC DNA]</scope>
    <source>
        <strain evidence="2">Houghton</strain>
    </source>
</reference>
<dbReference type="EMBL" id="HG673755">
    <property type="protein sequence ID" value="CDJ37315.1"/>
    <property type="molecule type" value="Genomic_DNA"/>
</dbReference>
<dbReference type="RefSeq" id="XP_013228153.1">
    <property type="nucleotide sequence ID" value="XM_013372699.1"/>
</dbReference>
<dbReference type="OrthoDB" id="329761at2759"/>
<name>U6KH14_EIMTE</name>
<keyword evidence="1" id="KW-0175">Coiled coil</keyword>
<protein>
    <submittedName>
        <fullName evidence="2">Uncharacterized protein</fullName>
    </submittedName>
</protein>
<gene>
    <name evidence="2" type="ORF">ETH_00032930</name>
</gene>
<dbReference type="Proteomes" id="UP000030747">
    <property type="component" value="Unassembled WGS sequence"/>
</dbReference>
<dbReference type="VEuPathDB" id="ToxoDB:ETH2_0940100"/>
<dbReference type="GeneID" id="25255652"/>
<evidence type="ECO:0000313" key="2">
    <source>
        <dbReference type="EMBL" id="CDJ37315.1"/>
    </source>
</evidence>
<evidence type="ECO:0000256" key="1">
    <source>
        <dbReference type="SAM" id="Coils"/>
    </source>
</evidence>
<sequence length="139" mass="15682">MPRLGLRPLAVGGPPRLRTLGAAAGVYVHLSSRARALQQQLFGFAKGLPGESAWLKPLKGKEMKEYYWPSKYDLPSFSVQQYFEMQALRYAPKQTHPSLLGLSRLLLLMTQKQQQIKKLLQQLDAELLAENPTLQDLHA</sequence>
<dbReference type="VEuPathDB" id="ToxoDB:ETH_00032930"/>
<feature type="coiled-coil region" evidence="1">
    <location>
        <begin position="102"/>
        <end position="129"/>
    </location>
</feature>
<reference evidence="2" key="2">
    <citation type="submission" date="2013-10" db="EMBL/GenBank/DDBJ databases">
        <authorList>
            <person name="Aslett M."/>
        </authorList>
    </citation>
    <scope>NUCLEOTIDE SEQUENCE [LARGE SCALE GENOMIC DNA]</scope>
    <source>
        <strain evidence="2">Houghton</strain>
    </source>
</reference>
<keyword evidence="3" id="KW-1185">Reference proteome</keyword>
<accession>U6KH14</accession>